<reference evidence="1" key="1">
    <citation type="submission" date="2022-11" db="EMBL/GenBank/DDBJ databases">
        <title>Genome Sequence of Boeremia exigua.</title>
        <authorList>
            <person name="Buettner E."/>
        </authorList>
    </citation>
    <scope>NUCLEOTIDE SEQUENCE</scope>
    <source>
        <strain evidence="1">CU02</strain>
    </source>
</reference>
<accession>A0ACC2HYF0</accession>
<protein>
    <submittedName>
        <fullName evidence="1">Uncharacterized protein</fullName>
    </submittedName>
</protein>
<sequence length="388" mass="44933">MPRGRTSARRRHHLTLRAASIRYGGLRAIWRIREHRKHACASIKRYKARHRIYRWDDERPLIGYRTKNRKNTGRRSYTKHNIKNEVHDLYAAFDRRPGEPHPSRPPDRMIPKDEILPLHLQFKAANPVAYQIYKANWNNINIKIKLYKIYFNIYNNSVVSKAKVPKFQLHKITARFVEGVHIWMKQQNISESSPQWPRAAHWTQGAEWQTTKKFNGFLQLQHLDIIVLVQKPSADPGDSVNAVKIPVSTITTRGTYNITPADIHIAEISLSRLVEEVSQKGYPPFSMQTYVFTYPGADDEIMVIDKDAELHTAILSLQRKLLVDIEVEEAAEIELYLDLKSQNMPGAETNAVPAEKRKRINAERLHSKKKQKRRGNASQGNTAIVDFV</sequence>
<evidence type="ECO:0000313" key="2">
    <source>
        <dbReference type="Proteomes" id="UP001153331"/>
    </source>
</evidence>
<organism evidence="1 2">
    <name type="scientific">Boeremia exigua</name>
    <dbReference type="NCBI Taxonomy" id="749465"/>
    <lineage>
        <taxon>Eukaryota</taxon>
        <taxon>Fungi</taxon>
        <taxon>Dikarya</taxon>
        <taxon>Ascomycota</taxon>
        <taxon>Pezizomycotina</taxon>
        <taxon>Dothideomycetes</taxon>
        <taxon>Pleosporomycetidae</taxon>
        <taxon>Pleosporales</taxon>
        <taxon>Pleosporineae</taxon>
        <taxon>Didymellaceae</taxon>
        <taxon>Boeremia</taxon>
    </lineage>
</organism>
<comment type="caution">
    <text evidence="1">The sequence shown here is derived from an EMBL/GenBank/DDBJ whole genome shotgun (WGS) entry which is preliminary data.</text>
</comment>
<dbReference type="EMBL" id="JAPHNI010000800">
    <property type="protein sequence ID" value="KAJ8108124.1"/>
    <property type="molecule type" value="Genomic_DNA"/>
</dbReference>
<dbReference type="Proteomes" id="UP001153331">
    <property type="component" value="Unassembled WGS sequence"/>
</dbReference>
<proteinExistence type="predicted"/>
<keyword evidence="2" id="KW-1185">Reference proteome</keyword>
<name>A0ACC2HYF0_9PLEO</name>
<gene>
    <name evidence="1" type="ORF">OPT61_g8388</name>
</gene>
<evidence type="ECO:0000313" key="1">
    <source>
        <dbReference type="EMBL" id="KAJ8108124.1"/>
    </source>
</evidence>